<dbReference type="STRING" id="1330018.A0A167IIZ6"/>
<evidence type="ECO:0000256" key="2">
    <source>
        <dbReference type="RuleBase" id="RU003476"/>
    </source>
</evidence>
<dbReference type="InterPro" id="IPR020084">
    <property type="entry name" value="NUDIX_hydrolase_CS"/>
</dbReference>
<dbReference type="PROSITE" id="PS00893">
    <property type="entry name" value="NUDIX_BOX"/>
    <property type="match status" value="1"/>
</dbReference>
<comment type="similarity">
    <text evidence="2">Belongs to the Nudix hydrolase family.</text>
</comment>
<organism evidence="4 5">
    <name type="scientific">Calocera viscosa (strain TUFC12733)</name>
    <dbReference type="NCBI Taxonomy" id="1330018"/>
    <lineage>
        <taxon>Eukaryota</taxon>
        <taxon>Fungi</taxon>
        <taxon>Dikarya</taxon>
        <taxon>Basidiomycota</taxon>
        <taxon>Agaricomycotina</taxon>
        <taxon>Dacrymycetes</taxon>
        <taxon>Dacrymycetales</taxon>
        <taxon>Dacrymycetaceae</taxon>
        <taxon>Calocera</taxon>
    </lineage>
</organism>
<dbReference type="GO" id="GO:0004081">
    <property type="term" value="F:bis(5'-nucleosyl)-tetraphosphatase (asymmetrical) activity"/>
    <property type="evidence" value="ECO:0007669"/>
    <property type="project" value="TreeGrafter"/>
</dbReference>
<dbReference type="PANTHER" id="PTHR21340">
    <property type="entry name" value="DIADENOSINE 5,5-P1,P4-TETRAPHOSPHATE PYROPHOSPHOHYDROLASE MUTT"/>
    <property type="match status" value="1"/>
</dbReference>
<dbReference type="InterPro" id="IPR015797">
    <property type="entry name" value="NUDIX_hydrolase-like_dom_sf"/>
</dbReference>
<dbReference type="InterPro" id="IPR051325">
    <property type="entry name" value="Nudix_hydrolase_domain"/>
</dbReference>
<evidence type="ECO:0000313" key="5">
    <source>
        <dbReference type="Proteomes" id="UP000076738"/>
    </source>
</evidence>
<dbReference type="AlphaFoldDB" id="A0A167IIZ6"/>
<proteinExistence type="inferred from homology"/>
<sequence length="192" mass="21638">MPGETLLLLSEEFVISCGCVLFVPETQQIILVKSLSETQGGSWLLPKGRKNAGETLEHAAVRETLEETGCECELWEVEMGTRATDANVLGRVHDVVRNVRCTEPLALQLRQTRHGHQKLICWFIGKMKDGCIPQPLEAHEHYEVGFFGYDEAIEQLRWDHDREIVRKAVQIVRSQALQNGQANKAPPNSKPL</sequence>
<keyword evidence="1 2" id="KW-0378">Hydrolase</keyword>
<dbReference type="InterPro" id="IPR020476">
    <property type="entry name" value="Nudix_hydrolase"/>
</dbReference>
<dbReference type="GO" id="GO:0006754">
    <property type="term" value="P:ATP biosynthetic process"/>
    <property type="evidence" value="ECO:0007669"/>
    <property type="project" value="TreeGrafter"/>
</dbReference>
<dbReference type="OrthoDB" id="10259236at2759"/>
<keyword evidence="5" id="KW-1185">Reference proteome</keyword>
<dbReference type="Pfam" id="PF00293">
    <property type="entry name" value="NUDIX"/>
    <property type="match status" value="1"/>
</dbReference>
<evidence type="ECO:0000256" key="1">
    <source>
        <dbReference type="ARBA" id="ARBA00022801"/>
    </source>
</evidence>
<dbReference type="EMBL" id="KV417308">
    <property type="protein sequence ID" value="KZO92693.1"/>
    <property type="molecule type" value="Genomic_DNA"/>
</dbReference>
<dbReference type="SUPFAM" id="SSF55811">
    <property type="entry name" value="Nudix"/>
    <property type="match status" value="1"/>
</dbReference>
<dbReference type="InterPro" id="IPR000086">
    <property type="entry name" value="NUDIX_hydrolase_dom"/>
</dbReference>
<reference evidence="4 5" key="1">
    <citation type="journal article" date="2016" name="Mol. Biol. Evol.">
        <title>Comparative Genomics of Early-Diverging Mushroom-Forming Fungi Provides Insights into the Origins of Lignocellulose Decay Capabilities.</title>
        <authorList>
            <person name="Nagy L.G."/>
            <person name="Riley R."/>
            <person name="Tritt A."/>
            <person name="Adam C."/>
            <person name="Daum C."/>
            <person name="Floudas D."/>
            <person name="Sun H."/>
            <person name="Yadav J.S."/>
            <person name="Pangilinan J."/>
            <person name="Larsson K.H."/>
            <person name="Matsuura K."/>
            <person name="Barry K."/>
            <person name="Labutti K."/>
            <person name="Kuo R."/>
            <person name="Ohm R.A."/>
            <person name="Bhattacharya S.S."/>
            <person name="Shirouzu T."/>
            <person name="Yoshinaga Y."/>
            <person name="Martin F.M."/>
            <person name="Grigoriev I.V."/>
            <person name="Hibbett D.S."/>
        </authorList>
    </citation>
    <scope>NUCLEOTIDE SEQUENCE [LARGE SCALE GENOMIC DNA]</scope>
    <source>
        <strain evidence="4 5">TUFC12733</strain>
    </source>
</reference>
<dbReference type="PROSITE" id="PS51462">
    <property type="entry name" value="NUDIX"/>
    <property type="match status" value="1"/>
</dbReference>
<accession>A0A167IIZ6</accession>
<gene>
    <name evidence="4" type="ORF">CALVIDRAFT_540772</name>
</gene>
<dbReference type="GO" id="GO:0006167">
    <property type="term" value="P:AMP biosynthetic process"/>
    <property type="evidence" value="ECO:0007669"/>
    <property type="project" value="TreeGrafter"/>
</dbReference>
<dbReference type="PRINTS" id="PR00502">
    <property type="entry name" value="NUDIXFAMILY"/>
</dbReference>
<evidence type="ECO:0000259" key="3">
    <source>
        <dbReference type="PROSITE" id="PS51462"/>
    </source>
</evidence>
<name>A0A167IIZ6_CALVF</name>
<evidence type="ECO:0000313" key="4">
    <source>
        <dbReference type="EMBL" id="KZO92693.1"/>
    </source>
</evidence>
<dbReference type="PANTHER" id="PTHR21340:SF0">
    <property type="entry name" value="BIS(5'-NUCLEOSYL)-TETRAPHOSPHATASE [ASYMMETRICAL]"/>
    <property type="match status" value="1"/>
</dbReference>
<protein>
    <recommendedName>
        <fullName evidence="3">Nudix hydrolase domain-containing protein</fullName>
    </recommendedName>
</protein>
<feature type="domain" description="Nudix hydrolase" evidence="3">
    <location>
        <begin position="12"/>
        <end position="170"/>
    </location>
</feature>
<dbReference type="Gene3D" id="3.90.79.10">
    <property type="entry name" value="Nucleoside Triphosphate Pyrophosphohydrolase"/>
    <property type="match status" value="1"/>
</dbReference>
<dbReference type="Proteomes" id="UP000076738">
    <property type="component" value="Unassembled WGS sequence"/>
</dbReference>